<keyword evidence="3 5" id="KW-0863">Zinc-finger</keyword>
<dbReference type="Proteomes" id="UP001153954">
    <property type="component" value="Unassembled WGS sequence"/>
</dbReference>
<organism evidence="9 10">
    <name type="scientific">Euphydryas editha</name>
    <name type="common">Edith's checkerspot</name>
    <dbReference type="NCBI Taxonomy" id="104508"/>
    <lineage>
        <taxon>Eukaryota</taxon>
        <taxon>Metazoa</taxon>
        <taxon>Ecdysozoa</taxon>
        <taxon>Arthropoda</taxon>
        <taxon>Hexapoda</taxon>
        <taxon>Insecta</taxon>
        <taxon>Pterygota</taxon>
        <taxon>Neoptera</taxon>
        <taxon>Endopterygota</taxon>
        <taxon>Lepidoptera</taxon>
        <taxon>Glossata</taxon>
        <taxon>Ditrysia</taxon>
        <taxon>Papilionoidea</taxon>
        <taxon>Nymphalidae</taxon>
        <taxon>Nymphalinae</taxon>
        <taxon>Euphydryas</taxon>
    </lineage>
</organism>
<dbReference type="EC" id="2.3.2.27" evidence="6"/>
<dbReference type="AlphaFoldDB" id="A0AAU9U895"/>
<dbReference type="InterPro" id="IPR013010">
    <property type="entry name" value="Znf_SIAH"/>
</dbReference>
<feature type="compositionally biased region" description="Low complexity" evidence="7">
    <location>
        <begin position="21"/>
        <end position="33"/>
    </location>
</feature>
<comment type="similarity">
    <text evidence="1 6">Belongs to the SINA (Seven in absentia) family.</text>
</comment>
<dbReference type="GO" id="GO:0061630">
    <property type="term" value="F:ubiquitin protein ligase activity"/>
    <property type="evidence" value="ECO:0007669"/>
    <property type="project" value="UniProtKB-EC"/>
</dbReference>
<comment type="pathway">
    <text evidence="6">Protein modification; protein ubiquitination.</text>
</comment>
<dbReference type="SUPFAM" id="SSF49599">
    <property type="entry name" value="TRAF domain-like"/>
    <property type="match status" value="1"/>
</dbReference>
<dbReference type="GO" id="GO:0043161">
    <property type="term" value="P:proteasome-mediated ubiquitin-dependent protein catabolic process"/>
    <property type="evidence" value="ECO:0007669"/>
    <property type="project" value="TreeGrafter"/>
</dbReference>
<dbReference type="InterPro" id="IPR013083">
    <property type="entry name" value="Znf_RING/FYVE/PHD"/>
</dbReference>
<comment type="domain">
    <text evidence="6">The SBD domain (substrate-binding domain) mediates the interaction with substrate proteins. It is related to the TRAF family.</text>
</comment>
<dbReference type="Gene3D" id="3.30.40.10">
    <property type="entry name" value="Zinc/RING finger domain, C3HC4 (zinc finger)"/>
    <property type="match status" value="1"/>
</dbReference>
<dbReference type="GO" id="GO:0008270">
    <property type="term" value="F:zinc ion binding"/>
    <property type="evidence" value="ECO:0007669"/>
    <property type="project" value="UniProtKB-KW"/>
</dbReference>
<dbReference type="Pfam" id="PF21361">
    <property type="entry name" value="Sina_ZnF"/>
    <property type="match status" value="1"/>
</dbReference>
<evidence type="ECO:0000313" key="10">
    <source>
        <dbReference type="Proteomes" id="UP001153954"/>
    </source>
</evidence>
<evidence type="ECO:0000256" key="5">
    <source>
        <dbReference type="PROSITE-ProRule" id="PRU00455"/>
    </source>
</evidence>
<evidence type="ECO:0000256" key="4">
    <source>
        <dbReference type="ARBA" id="ARBA00022833"/>
    </source>
</evidence>
<evidence type="ECO:0000256" key="3">
    <source>
        <dbReference type="ARBA" id="ARBA00022771"/>
    </source>
</evidence>
<keyword evidence="2 6" id="KW-0479">Metal-binding</keyword>
<dbReference type="EMBL" id="CAKOGL010000013">
    <property type="protein sequence ID" value="CAH2093924.1"/>
    <property type="molecule type" value="Genomic_DNA"/>
</dbReference>
<feature type="domain" description="SIAH-type" evidence="8">
    <location>
        <begin position="303"/>
        <end position="365"/>
    </location>
</feature>
<evidence type="ECO:0000256" key="6">
    <source>
        <dbReference type="RuleBase" id="RU201113"/>
    </source>
</evidence>
<evidence type="ECO:0000256" key="1">
    <source>
        <dbReference type="ARBA" id="ARBA00009119"/>
    </source>
</evidence>
<comment type="caution">
    <text evidence="9">The sequence shown here is derived from an EMBL/GenBank/DDBJ whole genome shotgun (WGS) entry which is preliminary data.</text>
</comment>
<dbReference type="Gene3D" id="2.60.210.10">
    <property type="entry name" value="Apoptosis, Tumor Necrosis Factor Receptor Associated Protein 2, Chain A"/>
    <property type="match status" value="1"/>
</dbReference>
<evidence type="ECO:0000256" key="2">
    <source>
        <dbReference type="ARBA" id="ARBA00022723"/>
    </source>
</evidence>
<dbReference type="PROSITE" id="PS51081">
    <property type="entry name" value="ZF_SIAH"/>
    <property type="match status" value="1"/>
</dbReference>
<dbReference type="InterPro" id="IPR008974">
    <property type="entry name" value="TRAF-like"/>
</dbReference>
<gene>
    <name evidence="9" type="ORF">EEDITHA_LOCUS9538</name>
</gene>
<dbReference type="InterPro" id="IPR004162">
    <property type="entry name" value="SINA-like_animal"/>
</dbReference>
<evidence type="ECO:0000313" key="9">
    <source>
        <dbReference type="EMBL" id="CAH2093924.1"/>
    </source>
</evidence>
<accession>A0AAU9U895</accession>
<keyword evidence="4 6" id="KW-0862">Zinc</keyword>
<sequence length="499" mass="55402">MYEEKCKEFIQSQIAIQESINRQNRNNTNQPTNSASNPITSTNTASNPITSTNTASNSRTSTNPLYPNLQSMVNHNNVQAAANNNYNISQSSTSNNIYQSATPKTFSVPPTTVRYSQITPSAPPKMSNIMATPPAKASSSQITPSAPPKVSNIMAAPPAKASSSQITPSAPPKVLNIMVLPPAKASSSQITPSAPKVSNIMDPSPDNIPDNNDRNFTNRGAIPKNRRKQSAQKKQALMGVECVTCKGEFGLQIYQCENGHSSCNNCRFANKLCGVCSKTIIDMRNITLEATIADMNIKQNTKSERTKCLNAKDGCSLSFSINEMGNHLKECPFNDIECPLSSTYKNCTWKGKINQISIHFNDAHPQHCVADVDKEMTLLNINVGQSMIYFVKIGPFNFLVHIKVDENEKILYMTAQLLGTKVSASKWTYELHIYNKRQPQRKFQYIDVCYSNTESVTEIFNRAQCAALTLEYAQTFVNDGLLMYKFFLKKKINVRKNEQ</sequence>
<feature type="compositionally biased region" description="Polar residues" evidence="7">
    <location>
        <begin position="34"/>
        <end position="49"/>
    </location>
</feature>
<keyword evidence="6" id="KW-0833">Ubl conjugation pathway</keyword>
<feature type="region of interest" description="Disordered" evidence="7">
    <location>
        <begin position="20"/>
        <end position="70"/>
    </location>
</feature>
<comment type="function">
    <text evidence="6">E3 ubiquitin-protein ligase that mediates ubiquitination and subsequent proteasomal degradation of target proteins. E3 ubiquitin ligases accept ubiquitin from an E2 ubiquitin-conjugating enzyme in the form of a thioester and then directly transfers the ubiquitin to targeted substrates.</text>
</comment>
<name>A0AAU9U895_EUPED</name>
<comment type="catalytic activity">
    <reaction evidence="6">
        <text>S-ubiquitinyl-[E2 ubiquitin-conjugating enzyme]-L-cysteine + [acceptor protein]-L-lysine = [E2 ubiquitin-conjugating enzyme]-L-cysteine + N(6)-ubiquitinyl-[acceptor protein]-L-lysine.</text>
        <dbReference type="EC" id="2.3.2.27"/>
    </reaction>
</comment>
<dbReference type="GO" id="GO:0005737">
    <property type="term" value="C:cytoplasm"/>
    <property type="evidence" value="ECO:0007669"/>
    <property type="project" value="InterPro"/>
</dbReference>
<keyword evidence="10" id="KW-1185">Reference proteome</keyword>
<protein>
    <recommendedName>
        <fullName evidence="6">E3 ubiquitin-protein ligase</fullName>
        <ecNumber evidence="6">2.3.2.27</ecNumber>
    </recommendedName>
</protein>
<evidence type="ECO:0000259" key="8">
    <source>
        <dbReference type="PROSITE" id="PS51081"/>
    </source>
</evidence>
<dbReference type="PANTHER" id="PTHR45877:SF2">
    <property type="entry name" value="E3 UBIQUITIN-PROTEIN LIGASE SINA-RELATED"/>
    <property type="match status" value="1"/>
</dbReference>
<dbReference type="GO" id="GO:0031624">
    <property type="term" value="F:ubiquitin conjugating enzyme binding"/>
    <property type="evidence" value="ECO:0007669"/>
    <property type="project" value="TreeGrafter"/>
</dbReference>
<feature type="region of interest" description="Disordered" evidence="7">
    <location>
        <begin position="186"/>
        <end position="232"/>
    </location>
</feature>
<dbReference type="Pfam" id="PF03145">
    <property type="entry name" value="Sina_TRAF"/>
    <property type="match status" value="1"/>
</dbReference>
<reference evidence="9" key="1">
    <citation type="submission" date="2022-03" db="EMBL/GenBank/DDBJ databases">
        <authorList>
            <person name="Tunstrom K."/>
        </authorList>
    </citation>
    <scope>NUCLEOTIDE SEQUENCE</scope>
</reference>
<comment type="domain">
    <text evidence="6">The RING-type zinc finger domain is essential for ubiquitin ligase activity.</text>
</comment>
<evidence type="ECO:0000256" key="7">
    <source>
        <dbReference type="SAM" id="MobiDB-lite"/>
    </source>
</evidence>
<dbReference type="PANTHER" id="PTHR45877">
    <property type="entry name" value="E3 UBIQUITIN-PROTEIN LIGASE SIAH2"/>
    <property type="match status" value="1"/>
</dbReference>
<proteinExistence type="inferred from homology"/>
<feature type="compositionally biased region" description="Low complexity" evidence="7">
    <location>
        <begin position="50"/>
        <end position="63"/>
    </location>
</feature>
<dbReference type="InterPro" id="IPR018121">
    <property type="entry name" value="7-in-absentia-prot_TRAF-dom"/>
</dbReference>